<evidence type="ECO:0000313" key="10">
    <source>
        <dbReference type="Proteomes" id="UP001139887"/>
    </source>
</evidence>
<comment type="subcellular location">
    <subcellularLocation>
        <location evidence="1">Cell membrane</location>
        <topology evidence="1">Multi-pass membrane protein</topology>
    </subcellularLocation>
</comment>
<gene>
    <name evidence="9" type="ORF">IWW36_002394</name>
</gene>
<evidence type="ECO:0000256" key="7">
    <source>
        <dbReference type="SAM" id="Phobius"/>
    </source>
</evidence>
<keyword evidence="5 7" id="KW-0472">Membrane</keyword>
<feature type="region of interest" description="Disordered" evidence="6">
    <location>
        <begin position="278"/>
        <end position="336"/>
    </location>
</feature>
<keyword evidence="3 7" id="KW-0812">Transmembrane</keyword>
<evidence type="ECO:0000259" key="8">
    <source>
        <dbReference type="Pfam" id="PF02656"/>
    </source>
</evidence>
<name>A0A9W8I9Q5_9FUNG</name>
<sequence length="347" mass="37933">MGRVVDYLSLKLENKGSVARDHLANERTYLAWIRTSLSMVTVGVAIRQLYRVSMDLGRNPDSSDESSSDPLAGKVLGVSFVALGMLFVFIGLYRYFRSQFLMTKGKFPVSRSMDNSWRYRQGEEEEEGDDDGTPMDSLEAAEAKEDEYVQEFLAHLEEKSQRASSGQSAAYFQLRAETVFADIDTYNEEIWNSLLDVDWDGLVDVAASTPLRKLIGASEKAAIPEGVSNVLANTAKSNLQSCSQQKPTRQISAPGNSFKLNAADLAPGISSSKLINKQNAQPLPGTKPETQKQQPSATKPSVSIQRPSTITTTAAATIPSSVVPKPQQSAKPAQSVDELEAFLDEIL</sequence>
<evidence type="ECO:0000313" key="9">
    <source>
        <dbReference type="EMBL" id="KAJ2849773.1"/>
    </source>
</evidence>
<dbReference type="Pfam" id="PF02656">
    <property type="entry name" value="DUF202"/>
    <property type="match status" value="1"/>
</dbReference>
<protein>
    <recommendedName>
        <fullName evidence="8">DUF202 domain-containing protein</fullName>
    </recommendedName>
</protein>
<reference evidence="9" key="1">
    <citation type="submission" date="2022-07" db="EMBL/GenBank/DDBJ databases">
        <title>Phylogenomic reconstructions and comparative analyses of Kickxellomycotina fungi.</title>
        <authorList>
            <person name="Reynolds N.K."/>
            <person name="Stajich J.E."/>
            <person name="Barry K."/>
            <person name="Grigoriev I.V."/>
            <person name="Crous P."/>
            <person name="Smith M.E."/>
        </authorList>
    </citation>
    <scope>NUCLEOTIDE SEQUENCE</scope>
    <source>
        <strain evidence="9">NRRL 1566</strain>
    </source>
</reference>
<dbReference type="EMBL" id="JANBUW010000059">
    <property type="protein sequence ID" value="KAJ2849773.1"/>
    <property type="molecule type" value="Genomic_DNA"/>
</dbReference>
<proteinExistence type="predicted"/>
<dbReference type="PANTHER" id="PTHR34187:SF2">
    <property type="entry name" value="DUF202 DOMAIN-CONTAINING PROTEIN"/>
    <property type="match status" value="1"/>
</dbReference>
<keyword evidence="10" id="KW-1185">Reference proteome</keyword>
<accession>A0A9W8I9Q5</accession>
<dbReference type="InterPro" id="IPR052053">
    <property type="entry name" value="IM_YidH-like"/>
</dbReference>
<feature type="domain" description="DUF202" evidence="8">
    <location>
        <begin position="20"/>
        <end position="98"/>
    </location>
</feature>
<evidence type="ECO:0000256" key="2">
    <source>
        <dbReference type="ARBA" id="ARBA00022475"/>
    </source>
</evidence>
<feature type="compositionally biased region" description="Low complexity" evidence="6">
    <location>
        <begin position="307"/>
        <end position="321"/>
    </location>
</feature>
<evidence type="ECO:0000256" key="1">
    <source>
        <dbReference type="ARBA" id="ARBA00004651"/>
    </source>
</evidence>
<evidence type="ECO:0000256" key="6">
    <source>
        <dbReference type="SAM" id="MobiDB-lite"/>
    </source>
</evidence>
<dbReference type="AlphaFoldDB" id="A0A9W8I9Q5"/>
<dbReference type="PANTHER" id="PTHR34187">
    <property type="entry name" value="FGR18P"/>
    <property type="match status" value="1"/>
</dbReference>
<dbReference type="Proteomes" id="UP001139887">
    <property type="component" value="Unassembled WGS sequence"/>
</dbReference>
<evidence type="ECO:0000256" key="5">
    <source>
        <dbReference type="ARBA" id="ARBA00023136"/>
    </source>
</evidence>
<evidence type="ECO:0000256" key="4">
    <source>
        <dbReference type="ARBA" id="ARBA00022989"/>
    </source>
</evidence>
<feature type="transmembrane region" description="Helical" evidence="7">
    <location>
        <begin position="29"/>
        <end position="50"/>
    </location>
</feature>
<evidence type="ECO:0000256" key="3">
    <source>
        <dbReference type="ARBA" id="ARBA00022692"/>
    </source>
</evidence>
<dbReference type="InterPro" id="IPR003807">
    <property type="entry name" value="DUF202"/>
</dbReference>
<organism evidence="9 10">
    <name type="scientific">Coemansia brasiliensis</name>
    <dbReference type="NCBI Taxonomy" id="2650707"/>
    <lineage>
        <taxon>Eukaryota</taxon>
        <taxon>Fungi</taxon>
        <taxon>Fungi incertae sedis</taxon>
        <taxon>Zoopagomycota</taxon>
        <taxon>Kickxellomycotina</taxon>
        <taxon>Kickxellomycetes</taxon>
        <taxon>Kickxellales</taxon>
        <taxon>Kickxellaceae</taxon>
        <taxon>Coemansia</taxon>
    </lineage>
</organism>
<feature type="compositionally biased region" description="Polar residues" evidence="6">
    <location>
        <begin position="291"/>
        <end position="306"/>
    </location>
</feature>
<feature type="transmembrane region" description="Helical" evidence="7">
    <location>
        <begin position="75"/>
        <end position="96"/>
    </location>
</feature>
<keyword evidence="4 7" id="KW-1133">Transmembrane helix</keyword>
<comment type="caution">
    <text evidence="9">The sequence shown here is derived from an EMBL/GenBank/DDBJ whole genome shotgun (WGS) entry which is preliminary data.</text>
</comment>
<dbReference type="GO" id="GO:0005886">
    <property type="term" value="C:plasma membrane"/>
    <property type="evidence" value="ECO:0007669"/>
    <property type="project" value="UniProtKB-SubCell"/>
</dbReference>
<keyword evidence="2" id="KW-1003">Cell membrane</keyword>
<dbReference type="OrthoDB" id="199599at2759"/>